<dbReference type="PANTHER" id="PTHR43244:SF2">
    <property type="entry name" value="CONSERVED HYPOTHETICAL ALANINE AND PROLINE-RICH PROTEIN"/>
    <property type="match status" value="1"/>
</dbReference>
<dbReference type="CDD" id="cd01097">
    <property type="entry name" value="Tetrahydromethanopterin_reductase"/>
    <property type="match status" value="1"/>
</dbReference>
<comment type="caution">
    <text evidence="2">The sequence shown here is derived from an EMBL/GenBank/DDBJ whole genome shotgun (WGS) entry which is preliminary data.</text>
</comment>
<reference evidence="2 3" key="1">
    <citation type="submission" date="2024-06" db="EMBL/GenBank/DDBJ databases">
        <title>The Natural Products Discovery Center: Release of the First 8490 Sequenced Strains for Exploring Actinobacteria Biosynthetic Diversity.</title>
        <authorList>
            <person name="Kalkreuter E."/>
            <person name="Kautsar S.A."/>
            <person name="Yang D."/>
            <person name="Bader C.D."/>
            <person name="Teijaro C.N."/>
            <person name="Fluegel L."/>
            <person name="Davis C.M."/>
            <person name="Simpson J.R."/>
            <person name="Lauterbach L."/>
            <person name="Steele A.D."/>
            <person name="Gui C."/>
            <person name="Meng S."/>
            <person name="Li G."/>
            <person name="Viehrig K."/>
            <person name="Ye F."/>
            <person name="Su P."/>
            <person name="Kiefer A.F."/>
            <person name="Nichols A."/>
            <person name="Cepeda A.J."/>
            <person name="Yan W."/>
            <person name="Fan B."/>
            <person name="Jiang Y."/>
            <person name="Adhikari A."/>
            <person name="Zheng C.-J."/>
            <person name="Schuster L."/>
            <person name="Cowan T.M."/>
            <person name="Smanski M.J."/>
            <person name="Chevrette M.G."/>
            <person name="De Carvalho L.P.S."/>
            <person name="Shen B."/>
        </authorList>
    </citation>
    <scope>NUCLEOTIDE SEQUENCE [LARGE SCALE GENOMIC DNA]</scope>
    <source>
        <strain evidence="2 3">NPDC000634</strain>
    </source>
</reference>
<dbReference type="InterPro" id="IPR036661">
    <property type="entry name" value="Luciferase-like_sf"/>
</dbReference>
<evidence type="ECO:0000259" key="1">
    <source>
        <dbReference type="Pfam" id="PF00296"/>
    </source>
</evidence>
<gene>
    <name evidence="2" type="ORF">ABT317_24705</name>
</gene>
<accession>A0ABV1W7B4</accession>
<evidence type="ECO:0000313" key="3">
    <source>
        <dbReference type="Proteomes" id="UP001458415"/>
    </source>
</evidence>
<keyword evidence="3" id="KW-1185">Reference proteome</keyword>
<dbReference type="NCBIfam" id="TIGR03617">
    <property type="entry name" value="F420_MSMEG_2256"/>
    <property type="match status" value="1"/>
</dbReference>
<dbReference type="InterPro" id="IPR050564">
    <property type="entry name" value="F420-G6PD/mer"/>
</dbReference>
<dbReference type="SUPFAM" id="SSF51679">
    <property type="entry name" value="Bacterial luciferase-like"/>
    <property type="match status" value="1"/>
</dbReference>
<dbReference type="EC" id="1.-.-.-" evidence="2"/>
<dbReference type="InterPro" id="IPR019919">
    <property type="entry name" value="Lucif-like_OxRdtase_MSMEG_2256"/>
</dbReference>
<dbReference type="InterPro" id="IPR011251">
    <property type="entry name" value="Luciferase-like_dom"/>
</dbReference>
<dbReference type="Gene3D" id="3.20.20.30">
    <property type="entry name" value="Luciferase-like domain"/>
    <property type="match status" value="1"/>
</dbReference>
<dbReference type="Proteomes" id="UP001458415">
    <property type="component" value="Unassembled WGS sequence"/>
</dbReference>
<dbReference type="EMBL" id="JBEPCU010000485">
    <property type="protein sequence ID" value="MER6980085.1"/>
    <property type="molecule type" value="Genomic_DNA"/>
</dbReference>
<proteinExistence type="predicted"/>
<keyword evidence="2" id="KW-0560">Oxidoreductase</keyword>
<name>A0ABV1W7B4_9ACTN</name>
<dbReference type="PANTHER" id="PTHR43244">
    <property type="match status" value="1"/>
</dbReference>
<dbReference type="Pfam" id="PF00296">
    <property type="entry name" value="Bac_luciferase"/>
    <property type="match status" value="1"/>
</dbReference>
<feature type="non-terminal residue" evidence="2">
    <location>
        <position position="352"/>
    </location>
</feature>
<protein>
    <submittedName>
        <fullName evidence="2">TIGR03617 family F420-dependent LLM class oxidoreductase</fullName>
        <ecNumber evidence="2">1.-.-.-</ecNumber>
    </submittedName>
</protein>
<feature type="domain" description="Luciferase-like" evidence="1">
    <location>
        <begin position="9"/>
        <end position="313"/>
    </location>
</feature>
<sequence>MKVSVFAGAAQPAEVPGFARWAEDAGFDAVTSSEVDHDPFLPLALAAQATSRVGLATGIAVAFARTPMAMAYVANDLQALSRGRLVLGLGTQTKPHITRRFGMPWGKPATQMREYLTALRAIWDDWNTGRQLQHQGEYYRHTLMTATFRPAPHAHGSPPVHLAAVGPLMTRLAGEAADGLIPHGFSTERYFREVTVPALEEGLERAGRDRSEVTVHCPGFVQVIGPQDDVEQQRQVLRARIAFYGSTPAYRGVLALHGWEELHERLHALSVRPEADRWDRMADLVDDEVVDAFCVSGRLGEVAAELVRRFGGLVDQVHLQPPAGTPEQELRAALALLHGAGTAEAPDPPAAP</sequence>
<evidence type="ECO:0000313" key="2">
    <source>
        <dbReference type="EMBL" id="MER6980085.1"/>
    </source>
</evidence>
<dbReference type="GO" id="GO:0016491">
    <property type="term" value="F:oxidoreductase activity"/>
    <property type="evidence" value="ECO:0007669"/>
    <property type="project" value="UniProtKB-KW"/>
</dbReference>
<organism evidence="2 3">
    <name type="scientific">Streptomyces carpinensis</name>
    <dbReference type="NCBI Taxonomy" id="66369"/>
    <lineage>
        <taxon>Bacteria</taxon>
        <taxon>Bacillati</taxon>
        <taxon>Actinomycetota</taxon>
        <taxon>Actinomycetes</taxon>
        <taxon>Kitasatosporales</taxon>
        <taxon>Streptomycetaceae</taxon>
        <taxon>Streptomyces</taxon>
    </lineage>
</organism>